<dbReference type="Proteomes" id="UP000038011">
    <property type="component" value="Unassembled WGS sequence"/>
</dbReference>
<name>A0A0N0VM88_9HYPH</name>
<dbReference type="STRING" id="1514904.SU32_02870"/>
<dbReference type="GO" id="GO:0005996">
    <property type="term" value="P:monosaccharide metabolic process"/>
    <property type="evidence" value="ECO:0007669"/>
    <property type="project" value="TreeGrafter"/>
</dbReference>
<keyword evidence="7" id="KW-0413">Isomerase</keyword>
<dbReference type="PANTHER" id="PTHR43725">
    <property type="entry name" value="UDP-GLUCOSE 4-EPIMERASE"/>
    <property type="match status" value="1"/>
</dbReference>
<dbReference type="PANTHER" id="PTHR43725:SF47">
    <property type="entry name" value="UDP-GLUCOSE 4-EPIMERASE"/>
    <property type="match status" value="1"/>
</dbReference>
<dbReference type="InterPro" id="IPR036291">
    <property type="entry name" value="NAD(P)-bd_dom_sf"/>
</dbReference>
<evidence type="ECO:0000256" key="6">
    <source>
        <dbReference type="ARBA" id="ARBA00023027"/>
    </source>
</evidence>
<evidence type="ECO:0000256" key="4">
    <source>
        <dbReference type="ARBA" id="ARBA00013189"/>
    </source>
</evidence>
<dbReference type="EC" id="5.1.3.2" evidence="4"/>
<evidence type="ECO:0000256" key="1">
    <source>
        <dbReference type="ARBA" id="ARBA00000083"/>
    </source>
</evidence>
<reference evidence="10 11" key="1">
    <citation type="submission" date="2015-01" db="EMBL/GenBank/DDBJ databases">
        <title>Ahrensia donghaiensis sp. nov., a novel dimethylsulphoniopropionate-cleavage bacterium isolated from seawater and emended descriptions of the genus Ahrensia and Ahrensia kielensis.</title>
        <authorList>
            <person name="Liu J."/>
        </authorList>
    </citation>
    <scope>NUCLEOTIDE SEQUENCE [LARGE SCALE GENOMIC DNA]</scope>
    <source>
        <strain evidence="10 11">LZD062</strain>
    </source>
</reference>
<comment type="similarity">
    <text evidence="3">Belongs to the NAD(P)-dependent epimerase/dehydratase family.</text>
</comment>
<feature type="non-terminal residue" evidence="10">
    <location>
        <position position="1"/>
    </location>
</feature>
<accession>A0A0N0VM88</accession>
<evidence type="ECO:0000256" key="2">
    <source>
        <dbReference type="ARBA" id="ARBA00001911"/>
    </source>
</evidence>
<evidence type="ECO:0000256" key="7">
    <source>
        <dbReference type="ARBA" id="ARBA00023235"/>
    </source>
</evidence>
<evidence type="ECO:0000256" key="3">
    <source>
        <dbReference type="ARBA" id="ARBA00007637"/>
    </source>
</evidence>
<dbReference type="GO" id="GO:0003978">
    <property type="term" value="F:UDP-glucose 4-epimerase activity"/>
    <property type="evidence" value="ECO:0007669"/>
    <property type="project" value="UniProtKB-EC"/>
</dbReference>
<evidence type="ECO:0000313" key="11">
    <source>
        <dbReference type="Proteomes" id="UP000038011"/>
    </source>
</evidence>
<evidence type="ECO:0000256" key="8">
    <source>
        <dbReference type="ARBA" id="ARBA00031367"/>
    </source>
</evidence>
<dbReference type="SUPFAM" id="SSF51735">
    <property type="entry name" value="NAD(P)-binding Rossmann-fold domains"/>
    <property type="match status" value="1"/>
</dbReference>
<dbReference type="GO" id="GO:0005829">
    <property type="term" value="C:cytosol"/>
    <property type="evidence" value="ECO:0007669"/>
    <property type="project" value="TreeGrafter"/>
</dbReference>
<keyword evidence="11" id="KW-1185">Reference proteome</keyword>
<evidence type="ECO:0000256" key="9">
    <source>
        <dbReference type="ARBA" id="ARBA00033067"/>
    </source>
</evidence>
<gene>
    <name evidence="10" type="ORF">SU32_02870</name>
</gene>
<comment type="caution">
    <text evidence="10">The sequence shown here is derived from an EMBL/GenBank/DDBJ whole genome shotgun (WGS) entry which is preliminary data.</text>
</comment>
<organism evidence="10 11">
    <name type="scientific">Ahrensia marina</name>
    <dbReference type="NCBI Taxonomy" id="1514904"/>
    <lineage>
        <taxon>Bacteria</taxon>
        <taxon>Pseudomonadati</taxon>
        <taxon>Pseudomonadota</taxon>
        <taxon>Alphaproteobacteria</taxon>
        <taxon>Hyphomicrobiales</taxon>
        <taxon>Ahrensiaceae</taxon>
        <taxon>Ahrensia</taxon>
    </lineage>
</organism>
<dbReference type="Gene3D" id="3.90.25.10">
    <property type="entry name" value="UDP-galactose 4-epimerase, domain 1"/>
    <property type="match status" value="1"/>
</dbReference>
<dbReference type="PATRIC" id="fig|1514904.3.peg.2274"/>
<dbReference type="AlphaFoldDB" id="A0A0N0VM88"/>
<protein>
    <recommendedName>
        <fullName evidence="5">UDP-glucose 4-epimerase</fullName>
        <ecNumber evidence="4">5.1.3.2</ecNumber>
    </recommendedName>
    <alternativeName>
        <fullName evidence="9">Galactowaldenase</fullName>
    </alternativeName>
    <alternativeName>
        <fullName evidence="8">UDP-galactose 4-epimerase</fullName>
    </alternativeName>
</protein>
<evidence type="ECO:0000256" key="5">
    <source>
        <dbReference type="ARBA" id="ARBA00018569"/>
    </source>
</evidence>
<comment type="catalytic activity">
    <reaction evidence="1">
        <text>UDP-alpha-D-glucose = UDP-alpha-D-galactose</text>
        <dbReference type="Rhea" id="RHEA:22168"/>
        <dbReference type="ChEBI" id="CHEBI:58885"/>
        <dbReference type="ChEBI" id="CHEBI:66914"/>
        <dbReference type="EC" id="5.1.3.2"/>
    </reaction>
</comment>
<evidence type="ECO:0000313" key="10">
    <source>
        <dbReference type="EMBL" id="KPB02234.1"/>
    </source>
</evidence>
<dbReference type="EMBL" id="JXMU01000003">
    <property type="protein sequence ID" value="KPB02234.1"/>
    <property type="molecule type" value="Genomic_DNA"/>
</dbReference>
<keyword evidence="6" id="KW-0520">NAD</keyword>
<comment type="cofactor">
    <cofactor evidence="2">
        <name>NAD(+)</name>
        <dbReference type="ChEBI" id="CHEBI:57540"/>
    </cofactor>
</comment>
<proteinExistence type="inferred from homology"/>
<sequence length="69" mass="7745">LEMVSAFESASGQKVPYEITARRPGDIASCYADASKAEALINWKASKSLEDMCIDTWRWQSQNPNGYRT</sequence>